<dbReference type="Proteomes" id="UP000002280">
    <property type="component" value="Chromosome 1"/>
</dbReference>
<keyword evidence="1" id="KW-0472">Membrane</keyword>
<reference evidence="2" key="3">
    <citation type="submission" date="2025-09" db="UniProtKB">
        <authorList>
            <consortium name="Ensembl"/>
        </authorList>
    </citation>
    <scope>IDENTIFICATION</scope>
</reference>
<accession>A0A5F8GMR1</accession>
<protein>
    <submittedName>
        <fullName evidence="2">Mitogen-activated protein kinase 9</fullName>
    </submittedName>
</protein>
<dbReference type="GeneTree" id="ENSGT00940000158327"/>
<name>A0A5F8GMR1_MONDO</name>
<evidence type="ECO:0000256" key="1">
    <source>
        <dbReference type="SAM" id="Phobius"/>
    </source>
</evidence>
<organism evidence="2 3">
    <name type="scientific">Monodelphis domestica</name>
    <name type="common">Gray short-tailed opossum</name>
    <dbReference type="NCBI Taxonomy" id="13616"/>
    <lineage>
        <taxon>Eukaryota</taxon>
        <taxon>Metazoa</taxon>
        <taxon>Chordata</taxon>
        <taxon>Craniata</taxon>
        <taxon>Vertebrata</taxon>
        <taxon>Euteleostomi</taxon>
        <taxon>Mammalia</taxon>
        <taxon>Metatheria</taxon>
        <taxon>Didelphimorphia</taxon>
        <taxon>Didelphidae</taxon>
        <taxon>Monodelphis</taxon>
    </lineage>
</organism>
<proteinExistence type="predicted"/>
<evidence type="ECO:0000313" key="2">
    <source>
        <dbReference type="Ensembl" id="ENSMODP00000048737.1"/>
    </source>
</evidence>
<keyword evidence="3" id="KW-1185">Reference proteome</keyword>
<dbReference type="Ensembl" id="ENSMODT00000073012.1">
    <property type="protein sequence ID" value="ENSMODP00000048737.1"/>
    <property type="gene ID" value="ENSMODG00000003946.4"/>
</dbReference>
<gene>
    <name evidence="2" type="primary">MAPK9</name>
</gene>
<dbReference type="Gene3D" id="3.30.200.20">
    <property type="entry name" value="Phosphorylase Kinase, domain 1"/>
    <property type="match status" value="1"/>
</dbReference>
<reference evidence="2" key="2">
    <citation type="submission" date="2025-08" db="UniProtKB">
        <authorList>
            <consortium name="Ensembl"/>
        </authorList>
    </citation>
    <scope>IDENTIFICATION</scope>
</reference>
<dbReference type="Bgee" id="ENSMODG00000003946">
    <property type="expression patterns" value="Expressed in skeletal muscle tissue and 19 other cell types or tissues"/>
</dbReference>
<sequence>MSDNKCDSHFYSVQVADSTFTVLKRYQQLKPIGSGAQGIVWSHECSALPVTGRMRQVSIIITPWSNQEGMLCEGWAGRLFFGVTSTMSSLYCLILNLSLLHGKTMSCHYIIGPAKVLLLIQLLG</sequence>
<reference evidence="2 3" key="1">
    <citation type="journal article" date="2007" name="Nature">
        <title>Genome of the marsupial Monodelphis domestica reveals innovation in non-coding sequences.</title>
        <authorList>
            <person name="Mikkelsen T.S."/>
            <person name="Wakefield M.J."/>
            <person name="Aken B."/>
            <person name="Amemiya C.T."/>
            <person name="Chang J.L."/>
            <person name="Duke S."/>
            <person name="Garber M."/>
            <person name="Gentles A.J."/>
            <person name="Goodstadt L."/>
            <person name="Heger A."/>
            <person name="Jurka J."/>
            <person name="Kamal M."/>
            <person name="Mauceli E."/>
            <person name="Searle S.M."/>
            <person name="Sharpe T."/>
            <person name="Baker M.L."/>
            <person name="Batzer M.A."/>
            <person name="Benos P.V."/>
            <person name="Belov K."/>
            <person name="Clamp M."/>
            <person name="Cook A."/>
            <person name="Cuff J."/>
            <person name="Das R."/>
            <person name="Davidow L."/>
            <person name="Deakin J.E."/>
            <person name="Fazzari M.J."/>
            <person name="Glass J.L."/>
            <person name="Grabherr M."/>
            <person name="Greally J.M."/>
            <person name="Gu W."/>
            <person name="Hore T.A."/>
            <person name="Huttley G.A."/>
            <person name="Kleber M."/>
            <person name="Jirtle R.L."/>
            <person name="Koina E."/>
            <person name="Lee J.T."/>
            <person name="Mahony S."/>
            <person name="Marra M.A."/>
            <person name="Miller R.D."/>
            <person name="Nicholls R.D."/>
            <person name="Oda M."/>
            <person name="Papenfuss A.T."/>
            <person name="Parra Z.E."/>
            <person name="Pollock D.D."/>
            <person name="Ray D.A."/>
            <person name="Schein J.E."/>
            <person name="Speed T.P."/>
            <person name="Thompson K."/>
            <person name="VandeBerg J.L."/>
            <person name="Wade C.M."/>
            <person name="Walker J.A."/>
            <person name="Waters P.D."/>
            <person name="Webber C."/>
            <person name="Weidman J.R."/>
            <person name="Xie X."/>
            <person name="Zody M.C."/>
            <person name="Baldwin J."/>
            <person name="Abdouelleil A."/>
            <person name="Abdulkadir J."/>
            <person name="Abebe A."/>
            <person name="Abera B."/>
            <person name="Abreu J."/>
            <person name="Acer S.C."/>
            <person name="Aftuck L."/>
            <person name="Alexander A."/>
            <person name="An P."/>
            <person name="Anderson E."/>
            <person name="Anderson S."/>
            <person name="Arachi H."/>
            <person name="Azer M."/>
            <person name="Bachantsang P."/>
            <person name="Barry A."/>
            <person name="Bayul T."/>
            <person name="Berlin A."/>
            <person name="Bessette D."/>
            <person name="Bloom T."/>
            <person name="Bloom T."/>
            <person name="Boguslavskiy L."/>
            <person name="Bonnet C."/>
            <person name="Boukhgalter B."/>
            <person name="Bourzgui I."/>
            <person name="Brown A."/>
            <person name="Cahill P."/>
            <person name="Channer S."/>
            <person name="Cheshatsang Y."/>
            <person name="Chuda L."/>
            <person name="Citroen M."/>
            <person name="Collymore A."/>
            <person name="Cooke P."/>
            <person name="Costello M."/>
            <person name="D'Aco K."/>
            <person name="Daza R."/>
            <person name="De Haan G."/>
            <person name="DeGray S."/>
            <person name="DeMaso C."/>
            <person name="Dhargay N."/>
            <person name="Dooley K."/>
            <person name="Dooley E."/>
            <person name="Doricent M."/>
            <person name="Dorje P."/>
            <person name="Dorjee K."/>
            <person name="Dupes A."/>
            <person name="Elong R."/>
            <person name="Falk J."/>
            <person name="Farina A."/>
            <person name="Faro S."/>
            <person name="Ferguson D."/>
            <person name="Fisher S."/>
            <person name="Foley C.D."/>
            <person name="Franke A."/>
            <person name="Friedrich D."/>
            <person name="Gadbois L."/>
            <person name="Gearin G."/>
            <person name="Gearin C.R."/>
            <person name="Giannoukos G."/>
            <person name="Goode T."/>
            <person name="Graham J."/>
            <person name="Grandbois E."/>
            <person name="Grewal S."/>
            <person name="Gyaltsen K."/>
            <person name="Hafez N."/>
            <person name="Hagos B."/>
            <person name="Hall J."/>
            <person name="Henson C."/>
            <person name="Hollinger A."/>
            <person name="Honan T."/>
            <person name="Huard M.D."/>
            <person name="Hughes L."/>
            <person name="Hurhula B."/>
            <person name="Husby M.E."/>
            <person name="Kamat A."/>
            <person name="Kanga B."/>
            <person name="Kashin S."/>
            <person name="Khazanovich D."/>
            <person name="Kisner P."/>
            <person name="Lance K."/>
            <person name="Lara M."/>
            <person name="Lee W."/>
            <person name="Lennon N."/>
            <person name="Letendre F."/>
            <person name="LeVine R."/>
            <person name="Lipovsky A."/>
            <person name="Liu X."/>
            <person name="Liu J."/>
            <person name="Liu S."/>
            <person name="Lokyitsang T."/>
            <person name="Lokyitsang Y."/>
            <person name="Lubonja R."/>
            <person name="Lui A."/>
            <person name="MacDonald P."/>
            <person name="Magnisalis V."/>
            <person name="Maru K."/>
            <person name="Matthews C."/>
            <person name="McCusker W."/>
            <person name="McDonough S."/>
            <person name="Mehta T."/>
            <person name="Meldrim J."/>
            <person name="Meneus L."/>
            <person name="Mihai O."/>
            <person name="Mihalev A."/>
            <person name="Mihova T."/>
            <person name="Mittelman R."/>
            <person name="Mlenga V."/>
            <person name="Montmayeur A."/>
            <person name="Mulrain L."/>
            <person name="Navidi A."/>
            <person name="Naylor J."/>
            <person name="Negash T."/>
            <person name="Nguyen T."/>
            <person name="Nguyen N."/>
            <person name="Nicol R."/>
            <person name="Norbu C."/>
            <person name="Norbu N."/>
            <person name="Novod N."/>
            <person name="O'Neill B."/>
            <person name="Osman S."/>
            <person name="Markiewicz E."/>
            <person name="Oyono O.L."/>
            <person name="Patti C."/>
            <person name="Phunkhang P."/>
            <person name="Pierre F."/>
            <person name="Priest M."/>
            <person name="Raghuraman S."/>
            <person name="Rege F."/>
            <person name="Reyes R."/>
            <person name="Rise C."/>
            <person name="Rogov P."/>
            <person name="Ross K."/>
            <person name="Ryan E."/>
            <person name="Settipalli S."/>
            <person name="Shea T."/>
            <person name="Sherpa N."/>
            <person name="Shi L."/>
            <person name="Shih D."/>
            <person name="Sparrow T."/>
            <person name="Spaulding J."/>
            <person name="Stalker J."/>
            <person name="Stange-Thomann N."/>
            <person name="Stavropoulos S."/>
            <person name="Stone C."/>
            <person name="Strader C."/>
            <person name="Tesfaye S."/>
            <person name="Thomson T."/>
            <person name="Thoulutsang Y."/>
            <person name="Thoulutsang D."/>
            <person name="Topham K."/>
            <person name="Topping I."/>
            <person name="Tsamla T."/>
            <person name="Vassiliev H."/>
            <person name="Vo A."/>
            <person name="Wangchuk T."/>
            <person name="Wangdi T."/>
            <person name="Weiand M."/>
            <person name="Wilkinson J."/>
            <person name="Wilson A."/>
            <person name="Yadav S."/>
            <person name="Young G."/>
            <person name="Yu Q."/>
            <person name="Zembek L."/>
            <person name="Zhong D."/>
            <person name="Zimmer A."/>
            <person name="Zwirko Z."/>
            <person name="Jaffe D.B."/>
            <person name="Alvarez P."/>
            <person name="Brockman W."/>
            <person name="Butler J."/>
            <person name="Chin C."/>
            <person name="Gnerre S."/>
            <person name="MacCallum I."/>
            <person name="Graves J.A."/>
            <person name="Ponting C.P."/>
            <person name="Breen M."/>
            <person name="Samollow P.B."/>
            <person name="Lander E.S."/>
            <person name="Lindblad-Toh K."/>
        </authorList>
    </citation>
    <scope>NUCLEOTIDE SEQUENCE [LARGE SCALE GENOMIC DNA]</scope>
</reference>
<feature type="transmembrane region" description="Helical" evidence="1">
    <location>
        <begin position="79"/>
        <end position="100"/>
    </location>
</feature>
<keyword evidence="1" id="KW-0812">Transmembrane</keyword>
<evidence type="ECO:0000313" key="3">
    <source>
        <dbReference type="Proteomes" id="UP000002280"/>
    </source>
</evidence>
<keyword evidence="1" id="KW-1133">Transmembrane helix</keyword>
<dbReference type="AlphaFoldDB" id="A0A5F8GMR1"/>